<dbReference type="PROSITE" id="PS51304">
    <property type="entry name" value="GALECTIN"/>
    <property type="match status" value="2"/>
</dbReference>
<name>A0AAF3EEY9_9BILA</name>
<dbReference type="InterPro" id="IPR044156">
    <property type="entry name" value="Galectin-like"/>
</dbReference>
<keyword evidence="5" id="KW-1185">Reference proteome</keyword>
<keyword evidence="3" id="KW-0472">Membrane</keyword>
<dbReference type="Pfam" id="PF00337">
    <property type="entry name" value="Gal-bind_lectin"/>
    <property type="match status" value="1"/>
</dbReference>
<dbReference type="PANTHER" id="PTHR11346">
    <property type="entry name" value="GALECTIN"/>
    <property type="match status" value="1"/>
</dbReference>
<sequence>MDYTAVKRTEPPVDDVREEKEGCFSRLRYRCGAFDQGRRQGCCWIVAFMVLTAIFGGLFNNKNNEDLPFFGEQNLTVPSSLFPLKIPLGDPLQIGQYYHIYGNVSKSATDFCFSLTQDVDVRLKICALFSNGTGENSTTTYQALRKNGTLINEISVNPFEKNEVFDLRIRFLDGLVQIFANHGEIGIFTASDALLNATEATLSTTSNGIQSLRLFRIEGRKYENPFNGNIRLNFGQRLDISAQPIMRMANTSQIAEIFDEDKPMLLAMNGTNGNAQELSALNPTQVSELLEKGQVPVKRSVDAAKQPVNLDVEDDFEPEFVRVKRRSGGGRGGGGGGGRGGSRGSSAARSSSRGSSGSSSSSRGSSSARSFSRGSSSSRLGSRFKSSGGSSGSSSFYSQNRRWYGTSTHYYGPSSYSYIFAGRIYYRSSIGCYSCHSRYTKQKVLPRSKRIDILFFNEHDVMTFTVSIRFVEDRVVLNTFKDGEWQHHIREEMPIDDWKIFDLSILKKEKHLAIYFNAQFYLEFEHRGNVSQQLDKVRIDGDVEIHSIAVDGRAITPNGVSPLVAG</sequence>
<dbReference type="Gene3D" id="2.60.120.200">
    <property type="match status" value="2"/>
</dbReference>
<keyword evidence="1" id="KW-0430">Lectin</keyword>
<feature type="transmembrane region" description="Helical" evidence="3">
    <location>
        <begin position="42"/>
        <end position="59"/>
    </location>
</feature>
<evidence type="ECO:0000256" key="2">
    <source>
        <dbReference type="SAM" id="MobiDB-lite"/>
    </source>
</evidence>
<feature type="region of interest" description="Disordered" evidence="2">
    <location>
        <begin position="319"/>
        <end position="397"/>
    </location>
</feature>
<dbReference type="PANTHER" id="PTHR11346:SF176">
    <property type="entry name" value="32 KDA BETA-GALACTOSIDE-BINDING LECTIN LEC-3"/>
    <property type="match status" value="1"/>
</dbReference>
<dbReference type="SMART" id="SM00908">
    <property type="entry name" value="Gal-bind_lectin"/>
    <property type="match status" value="1"/>
</dbReference>
<feature type="domain" description="Galectin" evidence="4">
    <location>
        <begin position="425"/>
        <end position="551"/>
    </location>
</feature>
<reference evidence="6" key="1">
    <citation type="submission" date="2024-02" db="UniProtKB">
        <authorList>
            <consortium name="WormBaseParasite"/>
        </authorList>
    </citation>
    <scope>IDENTIFICATION</scope>
</reference>
<dbReference type="InterPro" id="IPR001079">
    <property type="entry name" value="Galectin_CRD"/>
</dbReference>
<feature type="compositionally biased region" description="Gly residues" evidence="2">
    <location>
        <begin position="329"/>
        <end position="343"/>
    </location>
</feature>
<dbReference type="GO" id="GO:0016936">
    <property type="term" value="F:galactoside binding"/>
    <property type="evidence" value="ECO:0007669"/>
    <property type="project" value="TreeGrafter"/>
</dbReference>
<dbReference type="AlphaFoldDB" id="A0AAF3EEY9"/>
<protein>
    <submittedName>
        <fullName evidence="6">Galectin domain-containing protein</fullName>
    </submittedName>
</protein>
<evidence type="ECO:0000256" key="1">
    <source>
        <dbReference type="ARBA" id="ARBA00022734"/>
    </source>
</evidence>
<dbReference type="Proteomes" id="UP000887575">
    <property type="component" value="Unassembled WGS sequence"/>
</dbReference>
<keyword evidence="3" id="KW-1133">Transmembrane helix</keyword>
<evidence type="ECO:0000259" key="4">
    <source>
        <dbReference type="PROSITE" id="PS51304"/>
    </source>
</evidence>
<keyword evidence="3" id="KW-0812">Transmembrane</keyword>
<feature type="compositionally biased region" description="Low complexity" evidence="2">
    <location>
        <begin position="344"/>
        <end position="396"/>
    </location>
</feature>
<proteinExistence type="predicted"/>
<evidence type="ECO:0000313" key="5">
    <source>
        <dbReference type="Proteomes" id="UP000887575"/>
    </source>
</evidence>
<feature type="domain" description="Galectin" evidence="4">
    <location>
        <begin position="84"/>
        <end position="218"/>
    </location>
</feature>
<dbReference type="InterPro" id="IPR013320">
    <property type="entry name" value="ConA-like_dom_sf"/>
</dbReference>
<dbReference type="SMART" id="SM00276">
    <property type="entry name" value="GLECT"/>
    <property type="match status" value="1"/>
</dbReference>
<accession>A0AAF3EEY9</accession>
<evidence type="ECO:0000256" key="3">
    <source>
        <dbReference type="SAM" id="Phobius"/>
    </source>
</evidence>
<dbReference type="GO" id="GO:0030246">
    <property type="term" value="F:carbohydrate binding"/>
    <property type="evidence" value="ECO:0007669"/>
    <property type="project" value="UniProtKB-KW"/>
</dbReference>
<organism evidence="5 6">
    <name type="scientific">Mesorhabditis belari</name>
    <dbReference type="NCBI Taxonomy" id="2138241"/>
    <lineage>
        <taxon>Eukaryota</taxon>
        <taxon>Metazoa</taxon>
        <taxon>Ecdysozoa</taxon>
        <taxon>Nematoda</taxon>
        <taxon>Chromadorea</taxon>
        <taxon>Rhabditida</taxon>
        <taxon>Rhabditina</taxon>
        <taxon>Rhabditomorpha</taxon>
        <taxon>Rhabditoidea</taxon>
        <taxon>Rhabditidae</taxon>
        <taxon>Mesorhabditinae</taxon>
        <taxon>Mesorhabditis</taxon>
    </lineage>
</organism>
<evidence type="ECO:0000313" key="6">
    <source>
        <dbReference type="WBParaSite" id="MBELARI_LOCUS12467"/>
    </source>
</evidence>
<dbReference type="WBParaSite" id="MBELARI_LOCUS12467">
    <property type="protein sequence ID" value="MBELARI_LOCUS12467"/>
    <property type="gene ID" value="MBELARI_LOCUS12467"/>
</dbReference>
<dbReference type="SUPFAM" id="SSF49899">
    <property type="entry name" value="Concanavalin A-like lectins/glucanases"/>
    <property type="match status" value="2"/>
</dbReference>